<organism evidence="2 3">
    <name type="scientific">Melghirimyces algeriensis</name>
    <dbReference type="NCBI Taxonomy" id="910412"/>
    <lineage>
        <taxon>Bacteria</taxon>
        <taxon>Bacillati</taxon>
        <taxon>Bacillota</taxon>
        <taxon>Bacilli</taxon>
        <taxon>Bacillales</taxon>
        <taxon>Thermoactinomycetaceae</taxon>
        <taxon>Melghirimyces</taxon>
    </lineage>
</organism>
<dbReference type="CDD" id="cd04861">
    <property type="entry name" value="LigD_Pol_like"/>
    <property type="match status" value="1"/>
</dbReference>
<dbReference type="PANTHER" id="PTHR42705:SF2">
    <property type="entry name" value="BIFUNCTIONAL NON-HOMOLOGOUS END JOINING PROTEIN LIGD"/>
    <property type="match status" value="1"/>
</dbReference>
<evidence type="ECO:0000313" key="2">
    <source>
        <dbReference type="EMBL" id="SMO43408.1"/>
    </source>
</evidence>
<evidence type="ECO:0000259" key="1">
    <source>
        <dbReference type="Pfam" id="PF21686"/>
    </source>
</evidence>
<dbReference type="Gene3D" id="3.90.920.10">
    <property type="entry name" value="DNA primase, PRIM domain"/>
    <property type="match status" value="1"/>
</dbReference>
<dbReference type="RefSeq" id="WP_142504265.1">
    <property type="nucleotide sequence ID" value="NZ_FXTI01000001.1"/>
</dbReference>
<dbReference type="AlphaFoldDB" id="A0A521B8I6"/>
<feature type="domain" description="DNA ligase D polymerase" evidence="1">
    <location>
        <begin position="27"/>
        <end position="274"/>
    </location>
</feature>
<proteinExistence type="predicted"/>
<reference evidence="2 3" key="1">
    <citation type="submission" date="2017-05" db="EMBL/GenBank/DDBJ databases">
        <authorList>
            <person name="Varghese N."/>
            <person name="Submissions S."/>
        </authorList>
    </citation>
    <scope>NUCLEOTIDE SEQUENCE [LARGE SCALE GENOMIC DNA]</scope>
    <source>
        <strain evidence="2 3">DSM 45474</strain>
    </source>
</reference>
<dbReference type="EMBL" id="FXTI01000001">
    <property type="protein sequence ID" value="SMO43408.1"/>
    <property type="molecule type" value="Genomic_DNA"/>
</dbReference>
<dbReference type="PANTHER" id="PTHR42705">
    <property type="entry name" value="BIFUNCTIONAL NON-HOMOLOGOUS END JOINING PROTEIN LIGD"/>
    <property type="match status" value="1"/>
</dbReference>
<gene>
    <name evidence="2" type="ORF">SAMN06264849_101613</name>
</gene>
<protein>
    <submittedName>
        <fullName evidence="2">Bifunctional non-homologous end joining protein LigD</fullName>
    </submittedName>
</protein>
<accession>A0A521B8I6</accession>
<dbReference type="Proteomes" id="UP000315636">
    <property type="component" value="Unassembled WGS sequence"/>
</dbReference>
<evidence type="ECO:0000313" key="3">
    <source>
        <dbReference type="Proteomes" id="UP000315636"/>
    </source>
</evidence>
<dbReference type="InterPro" id="IPR052171">
    <property type="entry name" value="NHEJ_LigD"/>
</dbReference>
<sequence length="302" mass="35301">MDDQYVRIEGRELRISNPEKLLFPGLTKWEWVLHLTRLAPYLLPYVRKRFLTTIRYPEGVDGEFFYQKNVPSHAPEWVQTAKSGEITYILLQDLPTLVWLGNLACLEFHVSFDRVDHPGYPTELVFDIDPSVSGFESVMETALYTREALRSMGLDGVVKTSGATGLQIYVPIQPRFTFEETRKISEFLARYLQKKYPHLITIERKVKKRGHRVYFDYLQHWGGKTLIAAYSPRARPEATISTPLKWEELKPGFTPRQFTLETIHQRLEKEQDLFASISQPHHRYDLTDLLGFLSKRRNLDLV</sequence>
<dbReference type="InterPro" id="IPR014145">
    <property type="entry name" value="LigD_pol_dom"/>
</dbReference>
<name>A0A521B8I6_9BACL</name>
<keyword evidence="3" id="KW-1185">Reference proteome</keyword>
<dbReference type="NCBIfam" id="TIGR02778">
    <property type="entry name" value="ligD_pol"/>
    <property type="match status" value="1"/>
</dbReference>
<dbReference type="Pfam" id="PF21686">
    <property type="entry name" value="LigD_Prim-Pol"/>
    <property type="match status" value="1"/>
</dbReference>
<dbReference type="OrthoDB" id="9802472at2"/>